<feature type="compositionally biased region" description="Low complexity" evidence="5">
    <location>
        <begin position="2608"/>
        <end position="2631"/>
    </location>
</feature>
<feature type="domain" description="CBM20" evidence="7">
    <location>
        <begin position="1855"/>
        <end position="1962"/>
    </location>
</feature>
<feature type="region of interest" description="Disordered" evidence="5">
    <location>
        <begin position="1084"/>
        <end position="1161"/>
    </location>
</feature>
<accession>A0A1V8ST60</accession>
<dbReference type="InterPro" id="IPR013783">
    <property type="entry name" value="Ig-like_fold"/>
</dbReference>
<feature type="signal peptide" evidence="6">
    <location>
        <begin position="1"/>
        <end position="26"/>
    </location>
</feature>
<dbReference type="Pfam" id="PF14295">
    <property type="entry name" value="PAN_4"/>
    <property type="match status" value="4"/>
</dbReference>
<reference evidence="9" key="1">
    <citation type="submission" date="2017-03" db="EMBL/GenBank/DDBJ databases">
        <title>Genomes of endolithic fungi from Antarctica.</title>
        <authorList>
            <person name="Coleine C."/>
            <person name="Masonjones S."/>
            <person name="Stajich J.E."/>
        </authorList>
    </citation>
    <scope>NUCLEOTIDE SEQUENCE [LARGE SCALE GENOMIC DNA]</scope>
    <source>
        <strain evidence="9">CCFEE 5527</strain>
    </source>
</reference>
<dbReference type="Proteomes" id="UP000192596">
    <property type="component" value="Unassembled WGS sequence"/>
</dbReference>
<dbReference type="CDD" id="cd05811">
    <property type="entry name" value="CBM20_glucoamylase"/>
    <property type="match status" value="1"/>
</dbReference>
<evidence type="ECO:0000256" key="5">
    <source>
        <dbReference type="SAM" id="MobiDB-lite"/>
    </source>
</evidence>
<dbReference type="GO" id="GO:0000272">
    <property type="term" value="P:polysaccharide catabolic process"/>
    <property type="evidence" value="ECO:0007669"/>
    <property type="project" value="UniProtKB-KW"/>
</dbReference>
<keyword evidence="9" id="KW-1185">Reference proteome</keyword>
<dbReference type="Gene3D" id="2.60.40.10">
    <property type="entry name" value="Immunoglobulins"/>
    <property type="match status" value="12"/>
</dbReference>
<sequence>MRSSSFVLRAALAALSVHNGVRVALAQSPTPAQSWAPAATCSNGGPNPTGGAHTDHFGANYSVSCGQDLDGYVYASAGVSGQGIYGCFKGCDNRPRCNSFNYNGTQTGPLAGTGTCYYRYQAGNYFTAAGAYAAANLISNGTPQLPCPYYNQTVYTDANNVKWQVYCGFDQNANGAATPVSYGYNMADCIAQCGAASDCGSVSYVYSSDEQTDASTNKQGQCFFKNGAYQANGGGTATVNFAALVTPRSTSAAAAGATVTTTTGTYSSVPSPTATWTPAAACTAGGPAATGGAYTDANSAVWNVVCGADNNNGQYFESAKTNGQGIYACAKGCDQRPNCVGYSFIGSVSGATTGSGVCYYKSAAANAYYYNSTVYAATNLISGSRNLPCPYYNGGNYTASNGAVYSIYCGQDSATASSSNSAVQNMAQCVDLCETTAGCTGASYIYSTSTAQTPQGVETKDGETTTFGTCYLRTTTPATPGTSQYKNFALRIANAGGSPPSSASSSSSGTSAAAAATPSAAAACNGTPSPGLSTLTCTGANAGAGNVGQYTDACGSLYTVNCGNDTDAGGIGVTANPATIQGCMQACDQYTAATCVAATFNGGCYLKTSFRTLTAGNPTLAALVRYVPPNPNYAAPVTSTAGGCGYALPYGLVADGASVLVNFTSPTDSLARNALIHIPKFYSTTKASPVIFGFHGNNADAPTIESQTGFSNGNLNPYGIAVYVNGYGKGYQSNPAWAPGGQYANVDDIGFTNYLIANITATFCVDTTRIFAVGHSNGGGFVGVIACDPGLSSKFAAIAGNSAALYTNVSNSVVPLPDPNTIDPVNTPVQPVCKISKQLPIFESHGTGDTQIQYAGATDHNGYILPSLPHWATNRAQLEGFSTTNYTTYPSTGVTMYQYGGAVGQLGIVTHYRLENWPHAWPSVAGGAPIDISPKMMDFYYRFSDPNRPLVYSPTVSSSSSSSMTMSSTSSSSSAACTAQAVSFSDLRMTAFGESLALVGSVPQLGTWDTSKAVAMSASNYSTDYPQWQTVVTFPLGTYMEFKFLWLHNGSIDYEDGVNHAYTVPAACTTPAPSLRYSWQYSTTSTSSTSSATSTSSSLSSSSSMSTSSSSSMSSSSSLSTSSSSSMSSSSSATTSSSSSSLVTSSSSPRTTSSTSTLTTLSSSSTSAACSAVSIMFNELRSTVVGESVYLVGSVPQLGSWNTSNAILLSASNYTNAYPQWTTTVSFPLSTYFEYKYVLQHIDGSREFESDPNHVYTVANTCPSTQQSCNDSWQYSVTSTSSSSTASRTSTSSSSSTLTSATAPCTAVTIGFSELRRTVFGESVYLLGSVSQLGAWNTSNEILMSSGNYSDLYPQWTTSVSFPLGTSFEYKYRIGHTDGSQEFEGGANHMYTVSSTCPNGPQSCNDSWQYMTTSSSSMSTTSTRSTVTTSSSATSSATTSSSSSSASASATLCPVMFSELRSTNFGESISIAGSIPELGSWNTSSAAYMLSTNYTQAYPQWQRTLNIAAGTSFQYKHILFATDGTVNYEFDPNLSYTVPLGCSSANSTMRYDSWQYPPASTTSTSSTSTTSSSSTASASCTQSTTFNLLRQTAFGESISIIGSAPELGSWSVNSSVYMTATNYTDSYPHWQRTVTFPRAGAGFQYSYILYKANGDVFSEAAPNRSYYFSNVCGFAATVSDSWQYAVSTTSSSTSMLATTSSSSSSTVSSSSSRSSTVSSSSASASCTQRLMFSVLKKTAFSESVSVVGSAPELGTWNVSQAVYLTASNYSDSYPQWQRTVTFLTAGAGTQYKYITFSTNGSVTFEEDPNRSYYFNNVCGFAGSVSDSWQYPVSTTISSTSTSTATTGSATTTSTSTACAQVPVQFNVLEATKYGESISIVGSVSQLGSFNTSNSVYMVATNYSDSYPNWQRTVNLPPSTSLYFKYIKYHVDDSLDYEGGSDRPYTVPANCDYPAVLNNVWQPVPTTTSTSSSSTKTSSSTTSSVLTASTSAACSAVAVQYNVLRMTSFGESISLVGSAPELGSWNTSNAKYMLATNYTDSYPNWQTTINLPPGLSTTFKYLLYHTDGSFEYESGADRSYVVPPNCDYPAVLQNSWQYTSTSTSSAASSTAAAPSPTCTQVAISLNEYRATAFGESISIVGSVPELGSWNVSQAAYLVAASDYSDSNPHWTRTLNFTPPGVSFQYKAIIYHVDGSSDYEAGANHFYVAPSSCSTTAQISNSWQYSSTATASATTTSSSSGLASATCTSVAVTMSVLKATHFGESISVVGSDPAIGSWNVSNAAYLLAASDYSSSNPRWTRTLYFTPGAAFEFKFIHYFNDSTFEYEIGANRYYVAPTYCSANAQISATWQEQPSTTPGASLTSSYVSAMPTCTSVSIAFTEYKATAFGESISIVGSIPALGSWDTSRAAYLLATNYSPDNPQWSRTLDIGPLGTGFSYKAILFRSDGTVVYEDGDDHYFFVPNTCTNTSITNTWQSAISASSSTSSTLSSTTSSATSTCTAIPVGFSVYEQASFGESISVVGSAPQLGSWNTTNSVYMTASANYSASYPEWSSGVVYFAPGSQFTYKYIRYSTDGTVTYEGGSDRFFIVPSTCPFSTVSLQDTWQDLPATSTPSPLPTASSTSTSTSASATPSGPPLDCPRNAGKYYTDQYTNHFTVLCYQFKFEQHDGYDNRLKHVTHFDYQPPEYVVVFVAHGGDHYVDDKYFQQCIVFGVTIAIPGV</sequence>
<dbReference type="PROSITE" id="PS51166">
    <property type="entry name" value="CBM20"/>
    <property type="match status" value="12"/>
</dbReference>
<dbReference type="OrthoDB" id="424610at2759"/>
<feature type="domain" description="CBM20" evidence="7">
    <location>
        <begin position="1164"/>
        <end position="1275"/>
    </location>
</feature>
<feature type="region of interest" description="Disordered" evidence="5">
    <location>
        <begin position="1557"/>
        <end position="1578"/>
    </location>
</feature>
<dbReference type="EMBL" id="NAJO01000028">
    <property type="protein sequence ID" value="OQO02249.1"/>
    <property type="molecule type" value="Genomic_DNA"/>
</dbReference>
<feature type="domain" description="CBM20" evidence="7">
    <location>
        <begin position="1718"/>
        <end position="1830"/>
    </location>
</feature>
<feature type="domain" description="CBM20" evidence="7">
    <location>
        <begin position="2114"/>
        <end position="2223"/>
    </location>
</feature>
<feature type="domain" description="CBM20" evidence="7">
    <location>
        <begin position="2495"/>
        <end position="2605"/>
    </location>
</feature>
<dbReference type="InterPro" id="IPR034836">
    <property type="entry name" value="CBM20_glucoamylase"/>
</dbReference>
<dbReference type="STRING" id="1507870.A0A1V8ST60"/>
<dbReference type="GO" id="GO:2001070">
    <property type="term" value="F:starch binding"/>
    <property type="evidence" value="ECO:0007669"/>
    <property type="project" value="InterPro"/>
</dbReference>
<dbReference type="InterPro" id="IPR029058">
    <property type="entry name" value="AB_hydrolase_fold"/>
</dbReference>
<gene>
    <name evidence="8" type="ORF">B0A48_11803</name>
</gene>
<evidence type="ECO:0000256" key="6">
    <source>
        <dbReference type="SAM" id="SignalP"/>
    </source>
</evidence>
<keyword evidence="3" id="KW-0119">Carbohydrate metabolism</keyword>
<comment type="caution">
    <text evidence="8">The sequence shown here is derived from an EMBL/GenBank/DDBJ whole genome shotgun (WGS) entry which is preliminary data.</text>
</comment>
<dbReference type="InterPro" id="IPR003609">
    <property type="entry name" value="Pan_app"/>
</dbReference>
<keyword evidence="1 6" id="KW-0732">Signal</keyword>
<dbReference type="PANTHER" id="PTHR15048:SF0">
    <property type="entry name" value="STARCH-BINDING DOMAIN-CONTAINING PROTEIN 1"/>
    <property type="match status" value="1"/>
</dbReference>
<dbReference type="SMART" id="SM01065">
    <property type="entry name" value="CBM_2"/>
    <property type="match status" value="12"/>
</dbReference>
<dbReference type="InParanoid" id="A0A1V8ST60"/>
<feature type="domain" description="CBM20" evidence="7">
    <location>
        <begin position="1988"/>
        <end position="2097"/>
    </location>
</feature>
<protein>
    <recommendedName>
        <fullName evidence="7">CBM20 domain-containing protein</fullName>
    </recommendedName>
</protein>
<dbReference type="InterPro" id="IPR013784">
    <property type="entry name" value="Carb-bd-like_fold"/>
</dbReference>
<proteinExistence type="predicted"/>
<feature type="chain" id="PRO_5012709272" description="CBM20 domain-containing protein" evidence="6">
    <location>
        <begin position="27"/>
        <end position="2719"/>
    </location>
</feature>
<keyword evidence="2" id="KW-0325">Glycoprotein</keyword>
<feature type="region of interest" description="Disordered" evidence="5">
    <location>
        <begin position="2608"/>
        <end position="2636"/>
    </location>
</feature>
<dbReference type="SUPFAM" id="SSF53474">
    <property type="entry name" value="alpha/beta-Hydrolases"/>
    <property type="match status" value="1"/>
</dbReference>
<feature type="region of interest" description="Disordered" evidence="5">
    <location>
        <begin position="1279"/>
        <end position="1299"/>
    </location>
</feature>
<feature type="domain" description="CBM20" evidence="7">
    <location>
        <begin position="964"/>
        <end position="1081"/>
    </location>
</feature>
<dbReference type="Gene3D" id="3.40.50.1820">
    <property type="entry name" value="alpha/beta hydrolase"/>
    <property type="match status" value="1"/>
</dbReference>
<feature type="domain" description="CBM20" evidence="7">
    <location>
        <begin position="1447"/>
        <end position="1556"/>
    </location>
</feature>
<dbReference type="InterPro" id="IPR002044">
    <property type="entry name" value="CBM20"/>
</dbReference>
<dbReference type="GO" id="GO:0016020">
    <property type="term" value="C:membrane"/>
    <property type="evidence" value="ECO:0007669"/>
    <property type="project" value="TreeGrafter"/>
</dbReference>
<dbReference type="PANTHER" id="PTHR15048">
    <property type="entry name" value="STARCH-BINDING DOMAIN-CONTAINING PROTEIN 1"/>
    <property type="match status" value="1"/>
</dbReference>
<feature type="domain" description="CBM20" evidence="7">
    <location>
        <begin position="1300"/>
        <end position="1410"/>
    </location>
</feature>
<feature type="compositionally biased region" description="Low complexity" evidence="5">
    <location>
        <begin position="1559"/>
        <end position="1578"/>
    </location>
</feature>
<keyword evidence="4" id="KW-0624">Polysaccharide degradation</keyword>
<evidence type="ECO:0000313" key="8">
    <source>
        <dbReference type="EMBL" id="OQO02249.1"/>
    </source>
</evidence>
<evidence type="ECO:0000256" key="2">
    <source>
        <dbReference type="ARBA" id="ARBA00023180"/>
    </source>
</evidence>
<feature type="region of interest" description="Disordered" evidence="5">
    <location>
        <begin position="1695"/>
        <end position="1719"/>
    </location>
</feature>
<evidence type="ECO:0000313" key="9">
    <source>
        <dbReference type="Proteomes" id="UP000192596"/>
    </source>
</evidence>
<dbReference type="SUPFAM" id="SSF49452">
    <property type="entry name" value="Starch-binding domain-like"/>
    <property type="match status" value="12"/>
</dbReference>
<feature type="domain" description="CBM20" evidence="7">
    <location>
        <begin position="1568"/>
        <end position="1684"/>
    </location>
</feature>
<feature type="domain" description="CBM20" evidence="7">
    <location>
        <begin position="2368"/>
        <end position="2475"/>
    </location>
</feature>
<organism evidence="8 9">
    <name type="scientific">Cryoendolithus antarcticus</name>
    <dbReference type="NCBI Taxonomy" id="1507870"/>
    <lineage>
        <taxon>Eukaryota</taxon>
        <taxon>Fungi</taxon>
        <taxon>Dikarya</taxon>
        <taxon>Ascomycota</taxon>
        <taxon>Pezizomycotina</taxon>
        <taxon>Dothideomycetes</taxon>
        <taxon>Dothideomycetidae</taxon>
        <taxon>Cladosporiales</taxon>
        <taxon>Cladosporiaceae</taxon>
        <taxon>Cryoendolithus</taxon>
    </lineage>
</organism>
<feature type="domain" description="CBM20" evidence="7">
    <location>
        <begin position="2242"/>
        <end position="2350"/>
    </location>
</feature>
<dbReference type="Pfam" id="PF00686">
    <property type="entry name" value="CBM_20"/>
    <property type="match status" value="12"/>
</dbReference>
<name>A0A1V8ST60_9PEZI</name>
<feature type="region of interest" description="Disordered" evidence="5">
    <location>
        <begin position="1414"/>
        <end position="1446"/>
    </location>
</feature>
<evidence type="ECO:0000256" key="3">
    <source>
        <dbReference type="ARBA" id="ARBA00023277"/>
    </source>
</evidence>
<evidence type="ECO:0000256" key="1">
    <source>
        <dbReference type="ARBA" id="ARBA00022729"/>
    </source>
</evidence>
<dbReference type="FunFam" id="2.60.40.10:FF:000552">
    <property type="entry name" value="Related to glucoamylase"/>
    <property type="match status" value="1"/>
</dbReference>
<evidence type="ECO:0000259" key="7">
    <source>
        <dbReference type="PROSITE" id="PS51166"/>
    </source>
</evidence>
<evidence type="ECO:0000256" key="4">
    <source>
        <dbReference type="ARBA" id="ARBA00023326"/>
    </source>
</evidence>